<dbReference type="RefSeq" id="WP_066145831.1">
    <property type="nucleotide sequence ID" value="NZ_JAGUQN010000001.1"/>
</dbReference>
<dbReference type="NCBIfam" id="NF041000">
    <property type="entry name" value="ATPase_ComGA"/>
    <property type="match status" value="1"/>
</dbReference>
<dbReference type="InterPro" id="IPR047667">
    <property type="entry name" value="ATPase_ComGA"/>
</dbReference>
<evidence type="ECO:0000259" key="4">
    <source>
        <dbReference type="PROSITE" id="PS00662"/>
    </source>
</evidence>
<dbReference type="AlphaFoldDB" id="A0ABD5IS64"/>
<accession>A0ABD5IS64</accession>
<dbReference type="SMART" id="SM00382">
    <property type="entry name" value="AAA"/>
    <property type="match status" value="1"/>
</dbReference>
<reference evidence="5 6" key="1">
    <citation type="submission" date="2023-03" db="EMBL/GenBank/DDBJ databases">
        <title>Bacillus Genome Sequencing.</title>
        <authorList>
            <person name="Dunlap C."/>
        </authorList>
    </citation>
    <scope>NUCLEOTIDE SEQUENCE [LARGE SCALE GENOMIC DNA]</scope>
    <source>
        <strain evidence="5 6">NRS-38</strain>
    </source>
</reference>
<proteinExistence type="inferred from homology"/>
<comment type="caution">
    <text evidence="5">The sequence shown here is derived from an EMBL/GenBank/DDBJ whole genome shotgun (WGS) entry which is preliminary data.</text>
</comment>
<evidence type="ECO:0000313" key="6">
    <source>
        <dbReference type="Proteomes" id="UP001339962"/>
    </source>
</evidence>
<dbReference type="InterPro" id="IPR027417">
    <property type="entry name" value="P-loop_NTPase"/>
</dbReference>
<feature type="domain" description="Bacterial type II secretion system protein E" evidence="4">
    <location>
        <begin position="204"/>
        <end position="218"/>
    </location>
</feature>
<dbReference type="PANTHER" id="PTHR30258">
    <property type="entry name" value="TYPE II SECRETION SYSTEM PROTEIN GSPE-RELATED"/>
    <property type="match status" value="1"/>
</dbReference>
<dbReference type="Gene3D" id="3.40.50.300">
    <property type="entry name" value="P-loop containing nucleotide triphosphate hydrolases"/>
    <property type="match status" value="1"/>
</dbReference>
<evidence type="ECO:0000256" key="1">
    <source>
        <dbReference type="ARBA" id="ARBA00006611"/>
    </source>
</evidence>
<dbReference type="PANTHER" id="PTHR30258:SF2">
    <property type="entry name" value="COMG OPERON PROTEIN 1"/>
    <property type="match status" value="1"/>
</dbReference>
<name>A0ABD5IS64_9BACL</name>
<dbReference type="EMBL" id="JARTLI010000004">
    <property type="protein sequence ID" value="MED5050822.1"/>
    <property type="molecule type" value="Genomic_DNA"/>
</dbReference>
<evidence type="ECO:0000256" key="2">
    <source>
        <dbReference type="ARBA" id="ARBA00022741"/>
    </source>
</evidence>
<gene>
    <name evidence="5" type="primary">comGA</name>
    <name evidence="5" type="ORF">P9850_02920</name>
</gene>
<organism evidence="5 6">
    <name type="scientific">Anoxybacteroides rupiense</name>
    <dbReference type="NCBI Taxonomy" id="311460"/>
    <lineage>
        <taxon>Bacteria</taxon>
        <taxon>Bacillati</taxon>
        <taxon>Bacillota</taxon>
        <taxon>Bacilli</taxon>
        <taxon>Bacillales</taxon>
        <taxon>Anoxybacillaceae</taxon>
        <taxon>Anoxybacteroides</taxon>
    </lineage>
</organism>
<dbReference type="Proteomes" id="UP001339962">
    <property type="component" value="Unassembled WGS sequence"/>
</dbReference>
<dbReference type="Pfam" id="PF00437">
    <property type="entry name" value="T2SSE"/>
    <property type="match status" value="1"/>
</dbReference>
<dbReference type="CDD" id="cd01129">
    <property type="entry name" value="PulE-GspE-like"/>
    <property type="match status" value="1"/>
</dbReference>
<sequence length="354" mass="39914">MNEIEQLADRLVKEASEIGASDIHIVPRRDDALIQFRMDGALVVKDMLEKGLYERLLVYFKFLADMDIGERRRPQSGAMEITQNGVHVSLRLSTLPTLHDESLVIRLLPHNSLLPLSHLALFPSTTRILLSLLHHSHGLLIFTGPTGSGKTTTLYTLLAACQKKWPRNVITLEDPVEKRIENMLQVQVNEKAGITYATGLKAILRHDPDVVIVGEIRDEETAKIAVRAALTGHLILSTMHTKNAIGAIYRLLEFGVSWREIEQTMLAVTAQRLVELMCPFCKEACSAFCRRQRKIRRAAVYECLHGEALARAIQAARGEEVEYRYRTLQHMMKKGVALGFLSPSVFKREMIEDA</sequence>
<evidence type="ECO:0000256" key="3">
    <source>
        <dbReference type="ARBA" id="ARBA00022840"/>
    </source>
</evidence>
<dbReference type="PROSITE" id="PS00662">
    <property type="entry name" value="T2SP_E"/>
    <property type="match status" value="1"/>
</dbReference>
<protein>
    <submittedName>
        <fullName evidence="5">Competence type IV pilus ATPase ComGA</fullName>
    </submittedName>
</protein>
<evidence type="ECO:0000313" key="5">
    <source>
        <dbReference type="EMBL" id="MED5050822.1"/>
    </source>
</evidence>
<keyword evidence="2" id="KW-0547">Nucleotide-binding</keyword>
<comment type="similarity">
    <text evidence="1">Belongs to the GSP E family.</text>
</comment>
<dbReference type="GO" id="GO:0005524">
    <property type="term" value="F:ATP binding"/>
    <property type="evidence" value="ECO:0007669"/>
    <property type="project" value="UniProtKB-KW"/>
</dbReference>
<dbReference type="Gene3D" id="3.30.450.90">
    <property type="match status" value="1"/>
</dbReference>
<dbReference type="InterPro" id="IPR001482">
    <property type="entry name" value="T2SS/T4SS_dom"/>
</dbReference>
<keyword evidence="3" id="KW-0067">ATP-binding</keyword>
<dbReference type="InterPro" id="IPR003593">
    <property type="entry name" value="AAA+_ATPase"/>
</dbReference>
<dbReference type="SUPFAM" id="SSF52540">
    <property type="entry name" value="P-loop containing nucleoside triphosphate hydrolases"/>
    <property type="match status" value="1"/>
</dbReference>